<feature type="region of interest" description="Disordered" evidence="1">
    <location>
        <begin position="129"/>
        <end position="221"/>
    </location>
</feature>
<proteinExistence type="predicted"/>
<dbReference type="Proteomes" id="UP000236743">
    <property type="component" value="Unassembled WGS sequence"/>
</dbReference>
<name>A0A1H5XAG1_9HYPH</name>
<gene>
    <name evidence="2" type="ORF">SAMN04488115_103158</name>
</gene>
<organism evidence="2 3">
    <name type="scientific">Bosea lathyri</name>
    <dbReference type="NCBI Taxonomy" id="1036778"/>
    <lineage>
        <taxon>Bacteria</taxon>
        <taxon>Pseudomonadati</taxon>
        <taxon>Pseudomonadota</taxon>
        <taxon>Alphaproteobacteria</taxon>
        <taxon>Hyphomicrobiales</taxon>
        <taxon>Boseaceae</taxon>
        <taxon>Bosea</taxon>
    </lineage>
</organism>
<evidence type="ECO:0000313" key="3">
    <source>
        <dbReference type="Proteomes" id="UP000236743"/>
    </source>
</evidence>
<dbReference type="InterPro" id="IPR036760">
    <property type="entry name" value="SspB-like_sf"/>
</dbReference>
<keyword evidence="3" id="KW-1185">Reference proteome</keyword>
<accession>A0A1H5XAG1</accession>
<dbReference type="SUPFAM" id="SSF101738">
    <property type="entry name" value="SspB-like"/>
    <property type="match status" value="1"/>
</dbReference>
<evidence type="ECO:0008006" key="4">
    <source>
        <dbReference type="Google" id="ProtNLM"/>
    </source>
</evidence>
<protein>
    <recommendedName>
        <fullName evidence="4">Stringent starvation protein B</fullName>
    </recommendedName>
</protein>
<reference evidence="2 3" key="1">
    <citation type="submission" date="2016-10" db="EMBL/GenBank/DDBJ databases">
        <authorList>
            <person name="de Groot N.N."/>
        </authorList>
    </citation>
    <scope>NUCLEOTIDE SEQUENCE [LARGE SCALE GENOMIC DNA]</scope>
    <source>
        <strain evidence="2 3">DSM 26656</strain>
    </source>
</reference>
<evidence type="ECO:0000313" key="2">
    <source>
        <dbReference type="EMBL" id="SEG08742.1"/>
    </source>
</evidence>
<feature type="compositionally biased region" description="Low complexity" evidence="1">
    <location>
        <begin position="187"/>
        <end position="197"/>
    </location>
</feature>
<dbReference type="InterPro" id="IPR007481">
    <property type="entry name" value="SspB"/>
</dbReference>
<dbReference type="Gene3D" id="2.30.30.220">
    <property type="entry name" value="SspB-like"/>
    <property type="match status" value="1"/>
</dbReference>
<dbReference type="Pfam" id="PF04386">
    <property type="entry name" value="SspB"/>
    <property type="match status" value="1"/>
</dbReference>
<feature type="compositionally biased region" description="Polar residues" evidence="1">
    <location>
        <begin position="135"/>
        <end position="144"/>
    </location>
</feature>
<dbReference type="AlphaFoldDB" id="A0A1H5XAG1"/>
<evidence type="ECO:0000256" key="1">
    <source>
        <dbReference type="SAM" id="MobiDB-lite"/>
    </source>
</evidence>
<sequence length="221" mass="23743">MLEAETVVAMSKDVLRYDLMVQEALKGVVRKILTEAGRDGLPGEHHFYVTFRSTAPGVRLSQRLREKHPEEMTIVLQHQFWDLSVGEHSFEVGLSFSGVPERLLVPFDAITTFFDPSVQFGLKFETQDAPDAASANDQATSSAKTPRAVGSESDTDSSAPIALPVKVTPPGVPALKGKASDRDAEPAAKSSAKGAKATEPTEGDDSGTAQVVSLDSFRKKT</sequence>
<dbReference type="EMBL" id="FNUY01000003">
    <property type="protein sequence ID" value="SEG08742.1"/>
    <property type="molecule type" value="Genomic_DNA"/>
</dbReference>